<name>A0A6L2NX73_TANCI</name>
<dbReference type="PROSITE" id="PS00383">
    <property type="entry name" value="TYR_PHOSPHATASE_1"/>
    <property type="match status" value="1"/>
</dbReference>
<evidence type="ECO:0000313" key="4">
    <source>
        <dbReference type="EMBL" id="GEU90911.1"/>
    </source>
</evidence>
<dbReference type="InterPro" id="IPR016130">
    <property type="entry name" value="Tyr_Pase_AS"/>
</dbReference>
<dbReference type="GO" id="GO:0006629">
    <property type="term" value="P:lipid metabolic process"/>
    <property type="evidence" value="ECO:0007669"/>
    <property type="project" value="InterPro"/>
</dbReference>
<dbReference type="SUPFAM" id="SSF52799">
    <property type="entry name" value="(Phosphotyrosine protein) phosphatases II"/>
    <property type="match status" value="1"/>
</dbReference>
<reference evidence="4" key="1">
    <citation type="journal article" date="2019" name="Sci. Rep.">
        <title>Draft genome of Tanacetum cinerariifolium, the natural source of mosquito coil.</title>
        <authorList>
            <person name="Yamashiro T."/>
            <person name="Shiraishi A."/>
            <person name="Satake H."/>
            <person name="Nakayama K."/>
        </authorList>
    </citation>
    <scope>NUCLEOTIDE SEQUENCE</scope>
</reference>
<dbReference type="PROSITE" id="PS50056">
    <property type="entry name" value="TYR_PHOSPHATASE_2"/>
    <property type="match status" value="1"/>
</dbReference>
<dbReference type="SMART" id="SM00195">
    <property type="entry name" value="DSPc"/>
    <property type="match status" value="1"/>
</dbReference>
<dbReference type="Gene3D" id="3.20.20.190">
    <property type="entry name" value="Phosphatidylinositol (PI) phosphodiesterase"/>
    <property type="match status" value="1"/>
</dbReference>
<dbReference type="Pfam" id="PF26178">
    <property type="entry name" value="PI-PLC_cat"/>
    <property type="match status" value="1"/>
</dbReference>
<dbReference type="GO" id="GO:0004721">
    <property type="term" value="F:phosphoprotein phosphatase activity"/>
    <property type="evidence" value="ECO:0007669"/>
    <property type="project" value="UniProtKB-KW"/>
</dbReference>
<dbReference type="InterPro" id="IPR051057">
    <property type="entry name" value="PI-PLC_domain"/>
</dbReference>
<dbReference type="EMBL" id="BKCJ010010288">
    <property type="protein sequence ID" value="GEU90911.1"/>
    <property type="molecule type" value="Genomic_DNA"/>
</dbReference>
<feature type="domain" description="Tyrosine specific protein phosphatases" evidence="3">
    <location>
        <begin position="164"/>
        <end position="217"/>
    </location>
</feature>
<organism evidence="4">
    <name type="scientific">Tanacetum cinerariifolium</name>
    <name type="common">Dalmatian daisy</name>
    <name type="synonym">Chrysanthemum cinerariifolium</name>
    <dbReference type="NCBI Taxonomy" id="118510"/>
    <lineage>
        <taxon>Eukaryota</taxon>
        <taxon>Viridiplantae</taxon>
        <taxon>Streptophyta</taxon>
        <taxon>Embryophyta</taxon>
        <taxon>Tracheophyta</taxon>
        <taxon>Spermatophyta</taxon>
        <taxon>Magnoliopsida</taxon>
        <taxon>eudicotyledons</taxon>
        <taxon>Gunneridae</taxon>
        <taxon>Pentapetalae</taxon>
        <taxon>asterids</taxon>
        <taxon>campanulids</taxon>
        <taxon>Asterales</taxon>
        <taxon>Asteraceae</taxon>
        <taxon>Asteroideae</taxon>
        <taxon>Anthemideae</taxon>
        <taxon>Anthemidinae</taxon>
        <taxon>Tanacetum</taxon>
    </lineage>
</organism>
<dbReference type="Pfam" id="PF00782">
    <property type="entry name" value="DSPc"/>
    <property type="match status" value="1"/>
</dbReference>
<keyword evidence="1" id="KW-0378">Hydrolase</keyword>
<dbReference type="PANTHER" id="PTHR13593">
    <property type="match status" value="1"/>
</dbReference>
<dbReference type="InterPro" id="IPR000340">
    <property type="entry name" value="Dual-sp_phosphatase_cat-dom"/>
</dbReference>
<dbReference type="PANTHER" id="PTHR13593:SF140">
    <property type="entry name" value="PLC-LIKE PHOSPHODIESTERASE"/>
    <property type="match status" value="1"/>
</dbReference>
<dbReference type="AlphaFoldDB" id="A0A6L2NX73"/>
<accession>A0A6L2NX73</accession>
<evidence type="ECO:0000259" key="3">
    <source>
        <dbReference type="PROSITE" id="PS50056"/>
    </source>
</evidence>
<evidence type="ECO:0000256" key="1">
    <source>
        <dbReference type="ARBA" id="ARBA00022801"/>
    </source>
</evidence>
<protein>
    <recommendedName>
        <fullName evidence="3">Tyrosine specific protein phosphatases domain-containing protein</fullName>
    </recommendedName>
</protein>
<dbReference type="SUPFAM" id="SSF51695">
    <property type="entry name" value="PLC-like phosphodiesterases"/>
    <property type="match status" value="1"/>
</dbReference>
<evidence type="ECO:0000256" key="2">
    <source>
        <dbReference type="ARBA" id="ARBA00022912"/>
    </source>
</evidence>
<proteinExistence type="predicted"/>
<dbReference type="InterPro" id="IPR017946">
    <property type="entry name" value="PLC-like_Pdiesterase_TIM-brl"/>
</dbReference>
<dbReference type="GO" id="GO:0008081">
    <property type="term" value="F:phosphoric diester hydrolase activity"/>
    <property type="evidence" value="ECO:0007669"/>
    <property type="project" value="InterPro"/>
</dbReference>
<comment type="caution">
    <text evidence="4">The sequence shown here is derived from an EMBL/GenBank/DDBJ whole genome shotgun (WGS) entry which is preliminary data.</text>
</comment>
<dbReference type="Gene3D" id="3.90.190.10">
    <property type="entry name" value="Protein tyrosine phosphatase superfamily"/>
    <property type="match status" value="1"/>
</dbReference>
<keyword evidence="2" id="KW-0904">Protein phosphatase</keyword>
<dbReference type="InterPro" id="IPR000387">
    <property type="entry name" value="Tyr_Pase_dom"/>
</dbReference>
<dbReference type="InterPro" id="IPR020422">
    <property type="entry name" value="TYR_PHOSPHATASE_DUAL_dom"/>
</dbReference>
<dbReference type="InterPro" id="IPR029021">
    <property type="entry name" value="Prot-tyrosine_phosphatase-like"/>
</dbReference>
<gene>
    <name evidence="4" type="ORF">Tci_062889</name>
</gene>
<sequence length="795" mass="88222">MRIGRGATSAWRQMNRHAGFPITVHTYSIAKRRRIDCEETKLGVPILAGFDGSLPMRLRPFAAQLLVLLTTLVTPLAHAEEAAPVLSTRPDQWAQLVDRHYNLYRITPTLYRSRQPDAAAQPLLQQLGVHTVINFLKDSDSKWLSDPSIAKVQIPLQVVHIDDADVIERLRAIQSAQENGPVLIHCKHGLDRTGLVAAMYRIVAQGWSKQAALDEMEHGGYGDEDSLKRGIDYINRVDVAALKLAMDTGACSTSVFALCSIKDCATTLKANATVLDSRDKPFNEYSWVTTHNSYEKINQNLKEMPAQLNDGVRGFMLDLYVEHANPRPEARIKVCHKQIACYGPLAAQLKNEFLPFLQRNPGEVITLFLETYVGRDDLQKVFNTLPELGDVSFDPAHFAADQWPTINQMAARNNRLIMLADKREVAGDYWVRGKKITVLFDQDWIVQNHWATLGNAASSIESAHNWSCPTRWGNLPLSTKAVATSTGKQWKRLFLMNQFHPGTSTIFDSAAYDNNLTYLKRREDNCGVKPNYVGINNYKSGETERYTSALNNGGIYLHEGPNATRAQDLVCVIPVRPGVVNLSANGCENDEARSMSLSGVAKGTRIQLYDNASGNTQDDHMIVDIMRDIGIHERVVLPSFEADVSNTHYKAVYNRNNGLNGKVSRVVIGKTPTDFSDATVAFYEGNNASQNLDCVIPFSASYTLKMKSNSYGCSNDEIKSARIIKAKAGTSFTLTGHPQGSFNEGRTTVEILRDITVPVVIPSFNSSYINSDVKVTNYTRAVGGKISFAYLNGAR</sequence>